<evidence type="ECO:0000256" key="1">
    <source>
        <dbReference type="SAM" id="Phobius"/>
    </source>
</evidence>
<feature type="transmembrane region" description="Helical" evidence="1">
    <location>
        <begin position="183"/>
        <end position="202"/>
    </location>
</feature>
<dbReference type="InterPro" id="IPR037185">
    <property type="entry name" value="EmrE-like"/>
</dbReference>
<feature type="domain" description="EamA" evidence="2">
    <location>
        <begin position="5"/>
        <end position="137"/>
    </location>
</feature>
<keyword evidence="1" id="KW-0812">Transmembrane</keyword>
<feature type="transmembrane region" description="Helical" evidence="1">
    <location>
        <begin position="64"/>
        <end position="85"/>
    </location>
</feature>
<keyword evidence="1" id="KW-0472">Membrane</keyword>
<sequence>MTRAVLVLGFAQIAVGAAAIFARYALLGGTPIGVAAARLSIAALVMLLLAALRPQPRSARPNAAASRTLAFAGFALAAHFALWIASLEYTSVAISTLLVTTTPIWTALYDAFVCKRPLSRLATIGFIIGGIGLLLVVGIDRTPAPIPGHALLGDALALLGSVAIGAYLLLVREVRAALTTRTIVTRTFSWAALALVVASLVAHQPAPPLHDGSAWAGILAMALISQLLGHTAINASLRHFTPNAVSFATLLEPVIAGALALAIFGEPIPALALLGGVLLLGAIGVVLREERVDLSALENL</sequence>
<feature type="transmembrane region" description="Helical" evidence="1">
    <location>
        <begin position="270"/>
        <end position="287"/>
    </location>
</feature>
<dbReference type="Pfam" id="PF00892">
    <property type="entry name" value="EamA"/>
    <property type="match status" value="2"/>
</dbReference>
<feature type="transmembrane region" description="Helical" evidence="1">
    <location>
        <begin position="121"/>
        <end position="139"/>
    </location>
</feature>
<name>E6PF30_9ZZZZ</name>
<dbReference type="AlphaFoldDB" id="E6PF30"/>
<feature type="transmembrane region" description="Helical" evidence="1">
    <location>
        <begin position="32"/>
        <end position="52"/>
    </location>
</feature>
<feature type="domain" description="EamA" evidence="2">
    <location>
        <begin position="152"/>
        <end position="287"/>
    </location>
</feature>
<feature type="transmembrane region" description="Helical" evidence="1">
    <location>
        <begin position="91"/>
        <end position="109"/>
    </location>
</feature>
<proteinExistence type="predicted"/>
<accession>E6PF30</accession>
<dbReference type="PANTHER" id="PTHR22911:SF76">
    <property type="entry name" value="EAMA DOMAIN-CONTAINING PROTEIN"/>
    <property type="match status" value="1"/>
</dbReference>
<comment type="caution">
    <text evidence="3">The sequence shown here is derived from an EMBL/GenBank/DDBJ whole genome shotgun (WGS) entry which is preliminary data.</text>
</comment>
<reference evidence="3" key="1">
    <citation type="submission" date="2009-10" db="EMBL/GenBank/DDBJ databases">
        <title>Diversity of trophic interactions inside an arsenic-rich microbial ecosystem.</title>
        <authorList>
            <person name="Bertin P.N."/>
            <person name="Heinrich-Salmeron A."/>
            <person name="Pelletier E."/>
            <person name="Goulhen-Chollet F."/>
            <person name="Arsene-Ploetze F."/>
            <person name="Gallien S."/>
            <person name="Calteau A."/>
            <person name="Vallenet D."/>
            <person name="Casiot C."/>
            <person name="Chane-Woon-Ming B."/>
            <person name="Giloteaux L."/>
            <person name="Barakat M."/>
            <person name="Bonnefoy V."/>
            <person name="Bruneel O."/>
            <person name="Chandler M."/>
            <person name="Cleiss J."/>
            <person name="Duran R."/>
            <person name="Elbaz-Poulichet F."/>
            <person name="Fonknechten N."/>
            <person name="Lauga B."/>
            <person name="Mornico D."/>
            <person name="Ortet P."/>
            <person name="Schaeffer C."/>
            <person name="Siguier P."/>
            <person name="Alexander Thil Smith A."/>
            <person name="Van Dorsselaer A."/>
            <person name="Weissenbach J."/>
            <person name="Medigue C."/>
            <person name="Le Paslier D."/>
        </authorList>
    </citation>
    <scope>NUCLEOTIDE SEQUENCE</scope>
</reference>
<gene>
    <name evidence="3" type="ORF">CARN1_0241</name>
</gene>
<keyword evidence="1" id="KW-1133">Transmembrane helix</keyword>
<dbReference type="EMBL" id="CABL01000005">
    <property type="protein sequence ID" value="CBH75066.1"/>
    <property type="molecule type" value="Genomic_DNA"/>
</dbReference>
<evidence type="ECO:0000259" key="2">
    <source>
        <dbReference type="Pfam" id="PF00892"/>
    </source>
</evidence>
<feature type="transmembrane region" description="Helical" evidence="1">
    <location>
        <begin position="214"/>
        <end position="233"/>
    </location>
</feature>
<dbReference type="GO" id="GO:0016020">
    <property type="term" value="C:membrane"/>
    <property type="evidence" value="ECO:0007669"/>
    <property type="project" value="InterPro"/>
</dbReference>
<dbReference type="SUPFAM" id="SSF103481">
    <property type="entry name" value="Multidrug resistance efflux transporter EmrE"/>
    <property type="match status" value="2"/>
</dbReference>
<organism evidence="3">
    <name type="scientific">mine drainage metagenome</name>
    <dbReference type="NCBI Taxonomy" id="410659"/>
    <lineage>
        <taxon>unclassified sequences</taxon>
        <taxon>metagenomes</taxon>
        <taxon>ecological metagenomes</taxon>
    </lineage>
</organism>
<feature type="transmembrane region" description="Helical" evidence="1">
    <location>
        <begin position="245"/>
        <end position="264"/>
    </location>
</feature>
<dbReference type="PANTHER" id="PTHR22911">
    <property type="entry name" value="ACYL-MALONYL CONDENSING ENZYME-RELATED"/>
    <property type="match status" value="1"/>
</dbReference>
<evidence type="ECO:0000313" key="3">
    <source>
        <dbReference type="EMBL" id="CBH75066.1"/>
    </source>
</evidence>
<feature type="transmembrane region" description="Helical" evidence="1">
    <location>
        <begin position="151"/>
        <end position="171"/>
    </location>
</feature>
<protein>
    <recommendedName>
        <fullName evidence="2">EamA domain-containing protein</fullName>
    </recommendedName>
</protein>
<dbReference type="InterPro" id="IPR000620">
    <property type="entry name" value="EamA_dom"/>
</dbReference>